<evidence type="ECO:0000313" key="3">
    <source>
        <dbReference type="Proteomes" id="UP000722989"/>
    </source>
</evidence>
<dbReference type="PROSITE" id="PS00455">
    <property type="entry name" value="AMP_BINDING"/>
    <property type="match status" value="1"/>
</dbReference>
<dbReference type="Gene3D" id="3.40.50.12780">
    <property type="entry name" value="N-terminal domain of ligase-like"/>
    <property type="match status" value="1"/>
</dbReference>
<dbReference type="SUPFAM" id="SSF56801">
    <property type="entry name" value="Acetyl-CoA synthetase-like"/>
    <property type="match status" value="1"/>
</dbReference>
<name>A0ABX0YAS3_9ACTN</name>
<dbReference type="Pfam" id="PF00501">
    <property type="entry name" value="AMP-binding"/>
    <property type="match status" value="1"/>
</dbReference>
<dbReference type="InterPro" id="IPR042099">
    <property type="entry name" value="ANL_N_sf"/>
</dbReference>
<dbReference type="PANTHER" id="PTHR45527">
    <property type="entry name" value="NONRIBOSOMAL PEPTIDE SYNTHETASE"/>
    <property type="match status" value="1"/>
</dbReference>
<dbReference type="InterPro" id="IPR020845">
    <property type="entry name" value="AMP-binding_CS"/>
</dbReference>
<comment type="caution">
    <text evidence="2">The sequence shown here is derived from an EMBL/GenBank/DDBJ whole genome shotgun (WGS) entry which is preliminary data.</text>
</comment>
<organism evidence="2 3">
    <name type="scientific">Planosporangium thailandense</name>
    <dbReference type="NCBI Taxonomy" id="765197"/>
    <lineage>
        <taxon>Bacteria</taxon>
        <taxon>Bacillati</taxon>
        <taxon>Actinomycetota</taxon>
        <taxon>Actinomycetes</taxon>
        <taxon>Micromonosporales</taxon>
        <taxon>Micromonosporaceae</taxon>
        <taxon>Planosporangium</taxon>
    </lineage>
</organism>
<keyword evidence="3" id="KW-1185">Reference proteome</keyword>
<dbReference type="RefSeq" id="WP_167929236.1">
    <property type="nucleotide sequence ID" value="NZ_JAATVY010000084.1"/>
</dbReference>
<proteinExistence type="predicted"/>
<dbReference type="Proteomes" id="UP000722989">
    <property type="component" value="Unassembled WGS sequence"/>
</dbReference>
<reference evidence="2 3" key="1">
    <citation type="submission" date="2020-03" db="EMBL/GenBank/DDBJ databases">
        <title>WGS of the type strain of Planosporangium spp.</title>
        <authorList>
            <person name="Thawai C."/>
        </authorList>
    </citation>
    <scope>NUCLEOTIDE SEQUENCE [LARGE SCALE GENOMIC DNA]</scope>
    <source>
        <strain evidence="2 3">TBRC 5610</strain>
    </source>
</reference>
<feature type="non-terminal residue" evidence="2">
    <location>
        <position position="323"/>
    </location>
</feature>
<sequence>MAFLLDDAAPTLMITTGATLDRLPADANRLVLDAPEIGVALAAQPDGDLGGGPAPDGAAYVIYTSGSTGVPKGVLVEHRSLVNLLVNHRGDFVAAAGGGRLRVALTAAFSFDTSLEGLVLLADGHELHVIDAQLRLDPPALVDYIATHRIDFLDLTPSYLQQLLPEGLLAEGRHRPKVLMLGGEALGPGLWERLAAVPETAVYNFYGPTECTVDALSCPVTADSRPVVGRPLVNLRAYVLDARLAPVPVGVAGELYLSGPQVARGYLGRPGLTAQRFVADPFGGCGERMYRTGDLVRWTADGVLEYLGRTDEQVKIRGYRIEP</sequence>
<evidence type="ECO:0000259" key="1">
    <source>
        <dbReference type="Pfam" id="PF00501"/>
    </source>
</evidence>
<accession>A0ABX0YAS3</accession>
<feature type="non-terminal residue" evidence="2">
    <location>
        <position position="1"/>
    </location>
</feature>
<gene>
    <name evidence="2" type="ORF">HC031_32220</name>
</gene>
<protein>
    <submittedName>
        <fullName evidence="2">AMP-binding protein</fullName>
    </submittedName>
</protein>
<dbReference type="InterPro" id="IPR000873">
    <property type="entry name" value="AMP-dep_synth/lig_dom"/>
</dbReference>
<evidence type="ECO:0000313" key="2">
    <source>
        <dbReference type="EMBL" id="NJC74344.1"/>
    </source>
</evidence>
<dbReference type="EMBL" id="JAATVY010000084">
    <property type="protein sequence ID" value="NJC74344.1"/>
    <property type="molecule type" value="Genomic_DNA"/>
</dbReference>
<dbReference type="PANTHER" id="PTHR45527:SF1">
    <property type="entry name" value="FATTY ACID SYNTHASE"/>
    <property type="match status" value="1"/>
</dbReference>
<feature type="domain" description="AMP-dependent synthetase/ligase" evidence="1">
    <location>
        <begin position="1"/>
        <end position="267"/>
    </location>
</feature>